<feature type="domain" description="MotA/TolQ/ExbB proton channel" evidence="8">
    <location>
        <begin position="98"/>
        <end position="201"/>
    </location>
</feature>
<dbReference type="PANTHER" id="PTHR30625:SF3">
    <property type="entry name" value="TOL-PAL SYSTEM PROTEIN TOLQ"/>
    <property type="match status" value="1"/>
</dbReference>
<evidence type="ECO:0000256" key="4">
    <source>
        <dbReference type="ARBA" id="ARBA00022989"/>
    </source>
</evidence>
<evidence type="ECO:0000259" key="8">
    <source>
        <dbReference type="Pfam" id="PF01618"/>
    </source>
</evidence>
<evidence type="ECO:0000313" key="9">
    <source>
        <dbReference type="EMBL" id="MBB6070662.1"/>
    </source>
</evidence>
<protein>
    <submittedName>
        <fullName evidence="9">Biopolymer transport protein ExbB/biopolymer transport protein TolQ</fullName>
    </submittedName>
</protein>
<keyword evidence="3 7" id="KW-0812">Transmembrane</keyword>
<dbReference type="InterPro" id="IPR002898">
    <property type="entry name" value="MotA_ExbB_proton_chnl"/>
</dbReference>
<keyword evidence="10" id="KW-1185">Reference proteome</keyword>
<evidence type="ECO:0000256" key="1">
    <source>
        <dbReference type="ARBA" id="ARBA00004651"/>
    </source>
</evidence>
<dbReference type="PANTHER" id="PTHR30625">
    <property type="entry name" value="PROTEIN TOLQ"/>
    <property type="match status" value="1"/>
</dbReference>
<sequence>MDIAKIWADTGLLNRGIVIFLILMSITSLTVAIWKWLQFRRMAAATKQFAPAFSAALESENIPEALALADQYPKSHVARVLGESLREVAPLLSDPRAAGAAIVSCERSVEREQILLANELKSGLGLLATIGSTAPFVGLLGTTLGIVNSFMGMSEKGGGLEAVSGGIAEALIATAIGLVAAIPAVWLYNYFTAKLDTLFSELAYAGREMIDWMMTRQARREVGGATYGD</sequence>
<dbReference type="GO" id="GO:0005886">
    <property type="term" value="C:plasma membrane"/>
    <property type="evidence" value="ECO:0007669"/>
    <property type="project" value="UniProtKB-SubCell"/>
</dbReference>
<comment type="similarity">
    <text evidence="6">Belongs to the exbB/tolQ family.</text>
</comment>
<dbReference type="AlphaFoldDB" id="A0A841GY39"/>
<dbReference type="Pfam" id="PF01618">
    <property type="entry name" value="MotA_ExbB"/>
    <property type="match status" value="1"/>
</dbReference>
<proteinExistence type="inferred from homology"/>
<comment type="caution">
    <text evidence="9">The sequence shown here is derived from an EMBL/GenBank/DDBJ whole genome shotgun (WGS) entry which is preliminary data.</text>
</comment>
<dbReference type="GO" id="GO:0017038">
    <property type="term" value="P:protein import"/>
    <property type="evidence" value="ECO:0007669"/>
    <property type="project" value="TreeGrafter"/>
</dbReference>
<evidence type="ECO:0000256" key="7">
    <source>
        <dbReference type="SAM" id="Phobius"/>
    </source>
</evidence>
<organism evidence="9 10">
    <name type="scientific">Longimicrobium terrae</name>
    <dbReference type="NCBI Taxonomy" id="1639882"/>
    <lineage>
        <taxon>Bacteria</taxon>
        <taxon>Pseudomonadati</taxon>
        <taxon>Gemmatimonadota</taxon>
        <taxon>Longimicrobiia</taxon>
        <taxon>Longimicrobiales</taxon>
        <taxon>Longimicrobiaceae</taxon>
        <taxon>Longimicrobium</taxon>
    </lineage>
</organism>
<keyword evidence="2" id="KW-1003">Cell membrane</keyword>
<evidence type="ECO:0000256" key="5">
    <source>
        <dbReference type="ARBA" id="ARBA00023136"/>
    </source>
</evidence>
<evidence type="ECO:0000256" key="2">
    <source>
        <dbReference type="ARBA" id="ARBA00022475"/>
    </source>
</evidence>
<evidence type="ECO:0000313" key="10">
    <source>
        <dbReference type="Proteomes" id="UP000582837"/>
    </source>
</evidence>
<evidence type="ECO:0000256" key="6">
    <source>
        <dbReference type="RuleBase" id="RU004057"/>
    </source>
</evidence>
<feature type="transmembrane region" description="Helical" evidence="7">
    <location>
        <begin position="124"/>
        <end position="147"/>
    </location>
</feature>
<keyword evidence="6" id="KW-0813">Transport</keyword>
<reference evidence="9 10" key="1">
    <citation type="submission" date="2020-08" db="EMBL/GenBank/DDBJ databases">
        <title>Genomic Encyclopedia of Type Strains, Phase IV (KMG-IV): sequencing the most valuable type-strain genomes for metagenomic binning, comparative biology and taxonomic classification.</title>
        <authorList>
            <person name="Goeker M."/>
        </authorList>
    </citation>
    <scope>NUCLEOTIDE SEQUENCE [LARGE SCALE GENOMIC DNA]</scope>
    <source>
        <strain evidence="9 10">DSM 29007</strain>
    </source>
</reference>
<dbReference type="Proteomes" id="UP000582837">
    <property type="component" value="Unassembled WGS sequence"/>
</dbReference>
<dbReference type="RefSeq" id="WP_170034514.1">
    <property type="nucleotide sequence ID" value="NZ_JABDTL010000001.1"/>
</dbReference>
<evidence type="ECO:0000256" key="3">
    <source>
        <dbReference type="ARBA" id="ARBA00022692"/>
    </source>
</evidence>
<feature type="transmembrane region" description="Helical" evidence="7">
    <location>
        <begin position="17"/>
        <end position="37"/>
    </location>
</feature>
<gene>
    <name evidence="9" type="ORF">HNQ61_002283</name>
</gene>
<feature type="transmembrane region" description="Helical" evidence="7">
    <location>
        <begin position="167"/>
        <end position="188"/>
    </location>
</feature>
<accession>A0A841GY39</accession>
<dbReference type="EMBL" id="JACHIA010000005">
    <property type="protein sequence ID" value="MBB6070662.1"/>
    <property type="molecule type" value="Genomic_DNA"/>
</dbReference>
<keyword evidence="6" id="KW-0653">Protein transport</keyword>
<name>A0A841GY39_9BACT</name>
<dbReference type="InterPro" id="IPR050790">
    <property type="entry name" value="ExbB/TolQ_transport"/>
</dbReference>
<comment type="subcellular location">
    <subcellularLocation>
        <location evidence="1">Cell membrane</location>
        <topology evidence="1">Multi-pass membrane protein</topology>
    </subcellularLocation>
    <subcellularLocation>
        <location evidence="6">Membrane</location>
        <topology evidence="6">Multi-pass membrane protein</topology>
    </subcellularLocation>
</comment>
<keyword evidence="5 7" id="KW-0472">Membrane</keyword>
<keyword evidence="4 7" id="KW-1133">Transmembrane helix</keyword>